<feature type="transmembrane region" description="Helical" evidence="8">
    <location>
        <begin position="418"/>
        <end position="439"/>
    </location>
</feature>
<dbReference type="InterPro" id="IPR050297">
    <property type="entry name" value="LipidA_mod_glycosyltrf_83"/>
</dbReference>
<evidence type="ECO:0000256" key="8">
    <source>
        <dbReference type="SAM" id="Phobius"/>
    </source>
</evidence>
<evidence type="ECO:0000256" key="3">
    <source>
        <dbReference type="ARBA" id="ARBA00022676"/>
    </source>
</evidence>
<keyword evidence="6 8" id="KW-1133">Transmembrane helix</keyword>
<reference evidence="10 11" key="1">
    <citation type="submission" date="2019-02" db="EMBL/GenBank/DDBJ databases">
        <title>Deep-cultivation of Planctomycetes and their phenomic and genomic characterization uncovers novel biology.</title>
        <authorList>
            <person name="Wiegand S."/>
            <person name="Jogler M."/>
            <person name="Boedeker C."/>
            <person name="Pinto D."/>
            <person name="Vollmers J."/>
            <person name="Rivas-Marin E."/>
            <person name="Kohn T."/>
            <person name="Peeters S.H."/>
            <person name="Heuer A."/>
            <person name="Rast P."/>
            <person name="Oberbeckmann S."/>
            <person name="Bunk B."/>
            <person name="Jeske O."/>
            <person name="Meyerdierks A."/>
            <person name="Storesund J.E."/>
            <person name="Kallscheuer N."/>
            <person name="Luecker S."/>
            <person name="Lage O.M."/>
            <person name="Pohl T."/>
            <person name="Merkel B.J."/>
            <person name="Hornburger P."/>
            <person name="Mueller R.-W."/>
            <person name="Bruemmer F."/>
            <person name="Labrenz M."/>
            <person name="Spormann A.M."/>
            <person name="Op den Camp H."/>
            <person name="Overmann J."/>
            <person name="Amann R."/>
            <person name="Jetten M.S.M."/>
            <person name="Mascher T."/>
            <person name="Medema M.H."/>
            <person name="Devos D.P."/>
            <person name="Kaster A.-K."/>
            <person name="Ovreas L."/>
            <person name="Rohde M."/>
            <person name="Galperin M.Y."/>
            <person name="Jogler C."/>
        </authorList>
    </citation>
    <scope>NUCLEOTIDE SEQUENCE [LARGE SCALE GENOMIC DNA]</scope>
    <source>
        <strain evidence="10 11">KS4</strain>
    </source>
</reference>
<feature type="domain" description="Glycosyltransferase RgtA/B/C/D-like" evidence="9">
    <location>
        <begin position="101"/>
        <end position="254"/>
    </location>
</feature>
<evidence type="ECO:0000259" key="9">
    <source>
        <dbReference type="Pfam" id="PF13231"/>
    </source>
</evidence>
<keyword evidence="5 8" id="KW-0812">Transmembrane</keyword>
<evidence type="ECO:0000256" key="5">
    <source>
        <dbReference type="ARBA" id="ARBA00022692"/>
    </source>
</evidence>
<sequence length="449" mass="49584">MRTQATTSPKLTSSSPAQSSRWLTLITLLLIILLALTIRIALTHQFVGLTSPPDAGAQPDQLDYELFAHRLATGQGYTLPNDSPTARRSPGTSLTLLPPYLIFGRSFAVARIWLSLLSSLTIIPIYFICRYAFKPKLIAFIAALALALCPAHAYYPLHFVSETPFIFFFALSLALTLAAIHNQQHNIKPTLSLHLTAGLSAGLAILSRGQLIFAYPLFSIYIVYLAYLSHRHEQSLAPILKPAATHLLALMLILAPWVIRNTIQLHKPALATNVGHTLWGANNKLLINDSIHQGSWLPTSRLSAEVSPLTGNEVQTDQQAHNNALTFIKNNPAFIAKLSIKKIAHLIIPFYTWPITENKTTALAFESTWLITLLLILIAIPALLKSPPTPLTIITLLILLSLLFTTLIFYGSPRFRDGYLPLTIPLAALGFYNLIAHLIPKRFTSHTPQ</sequence>
<dbReference type="InterPro" id="IPR038731">
    <property type="entry name" value="RgtA/B/C-like"/>
</dbReference>
<dbReference type="PANTHER" id="PTHR33908:SF11">
    <property type="entry name" value="MEMBRANE PROTEIN"/>
    <property type="match status" value="1"/>
</dbReference>
<feature type="transmembrane region" description="Helical" evidence="8">
    <location>
        <begin position="201"/>
        <end position="227"/>
    </location>
</feature>
<gene>
    <name evidence="10" type="ORF">KS4_26850</name>
</gene>
<proteinExistence type="predicted"/>
<dbReference type="PANTHER" id="PTHR33908">
    <property type="entry name" value="MANNOSYLTRANSFERASE YKCB-RELATED"/>
    <property type="match status" value="1"/>
</dbReference>
<evidence type="ECO:0000256" key="7">
    <source>
        <dbReference type="ARBA" id="ARBA00023136"/>
    </source>
</evidence>
<dbReference type="Pfam" id="PF13231">
    <property type="entry name" value="PMT_2"/>
    <property type="match status" value="1"/>
</dbReference>
<dbReference type="OrthoDB" id="231161at2"/>
<keyword evidence="2" id="KW-1003">Cell membrane</keyword>
<dbReference type="EMBL" id="CP036425">
    <property type="protein sequence ID" value="QDU34614.1"/>
    <property type="molecule type" value="Genomic_DNA"/>
</dbReference>
<feature type="transmembrane region" description="Helical" evidence="8">
    <location>
        <begin position="363"/>
        <end position="384"/>
    </location>
</feature>
<evidence type="ECO:0000256" key="6">
    <source>
        <dbReference type="ARBA" id="ARBA00022989"/>
    </source>
</evidence>
<evidence type="ECO:0000313" key="11">
    <source>
        <dbReference type="Proteomes" id="UP000317369"/>
    </source>
</evidence>
<accession>A0A517YWL8</accession>
<organism evidence="10 11">
    <name type="scientific">Poriferisphaera corsica</name>
    <dbReference type="NCBI Taxonomy" id="2528020"/>
    <lineage>
        <taxon>Bacteria</taxon>
        <taxon>Pseudomonadati</taxon>
        <taxon>Planctomycetota</taxon>
        <taxon>Phycisphaerae</taxon>
        <taxon>Phycisphaerales</taxon>
        <taxon>Phycisphaeraceae</taxon>
        <taxon>Poriferisphaera</taxon>
    </lineage>
</organism>
<dbReference type="RefSeq" id="WP_145078707.1">
    <property type="nucleotide sequence ID" value="NZ_CP036425.1"/>
</dbReference>
<name>A0A517YWL8_9BACT</name>
<keyword evidence="3 10" id="KW-0328">Glycosyltransferase</keyword>
<dbReference type="GO" id="GO:0016763">
    <property type="term" value="F:pentosyltransferase activity"/>
    <property type="evidence" value="ECO:0007669"/>
    <property type="project" value="TreeGrafter"/>
</dbReference>
<feature type="transmembrane region" description="Helical" evidence="8">
    <location>
        <begin position="108"/>
        <end position="128"/>
    </location>
</feature>
<feature type="transmembrane region" description="Helical" evidence="8">
    <location>
        <begin position="390"/>
        <end position="411"/>
    </location>
</feature>
<feature type="transmembrane region" description="Helical" evidence="8">
    <location>
        <begin position="21"/>
        <end position="42"/>
    </location>
</feature>
<dbReference type="Proteomes" id="UP000317369">
    <property type="component" value="Chromosome"/>
</dbReference>
<evidence type="ECO:0000256" key="1">
    <source>
        <dbReference type="ARBA" id="ARBA00004651"/>
    </source>
</evidence>
<feature type="transmembrane region" description="Helical" evidence="8">
    <location>
        <begin position="163"/>
        <end position="180"/>
    </location>
</feature>
<evidence type="ECO:0000256" key="4">
    <source>
        <dbReference type="ARBA" id="ARBA00022679"/>
    </source>
</evidence>
<feature type="transmembrane region" description="Helical" evidence="8">
    <location>
        <begin position="239"/>
        <end position="259"/>
    </location>
</feature>
<feature type="transmembrane region" description="Helical" evidence="8">
    <location>
        <begin position="137"/>
        <end position="157"/>
    </location>
</feature>
<dbReference type="AlphaFoldDB" id="A0A517YWL8"/>
<evidence type="ECO:0000313" key="10">
    <source>
        <dbReference type="EMBL" id="QDU34614.1"/>
    </source>
</evidence>
<protein>
    <submittedName>
        <fullName evidence="10">Dolichyl-phosphate-mannose-protein mannosyltransferase</fullName>
    </submittedName>
</protein>
<dbReference type="KEGG" id="pcor:KS4_26850"/>
<comment type="subcellular location">
    <subcellularLocation>
        <location evidence="1">Cell membrane</location>
        <topology evidence="1">Multi-pass membrane protein</topology>
    </subcellularLocation>
</comment>
<keyword evidence="7 8" id="KW-0472">Membrane</keyword>
<keyword evidence="11" id="KW-1185">Reference proteome</keyword>
<keyword evidence="4 10" id="KW-0808">Transferase</keyword>
<evidence type="ECO:0000256" key="2">
    <source>
        <dbReference type="ARBA" id="ARBA00022475"/>
    </source>
</evidence>
<dbReference type="GO" id="GO:0005886">
    <property type="term" value="C:plasma membrane"/>
    <property type="evidence" value="ECO:0007669"/>
    <property type="project" value="UniProtKB-SubCell"/>
</dbReference>
<dbReference type="GO" id="GO:0009103">
    <property type="term" value="P:lipopolysaccharide biosynthetic process"/>
    <property type="evidence" value="ECO:0007669"/>
    <property type="project" value="UniProtKB-ARBA"/>
</dbReference>